<protein>
    <submittedName>
        <fullName evidence="1">Uncharacterized protein</fullName>
    </submittedName>
</protein>
<gene>
    <name evidence="1" type="ORF">ICL16_16720</name>
</gene>
<dbReference type="RefSeq" id="WP_190829735.1">
    <property type="nucleotide sequence ID" value="NZ_CAWPPI010000057.1"/>
</dbReference>
<proteinExistence type="predicted"/>
<evidence type="ECO:0000313" key="1">
    <source>
        <dbReference type="EMBL" id="MBD2773672.1"/>
    </source>
</evidence>
<accession>A0A8J7BXE7</accession>
<sequence length="154" mass="17461">MSATITLNPDEIKQISLPRTISSSQLRVLARRSEALAIAVEKQWEDFSPQERSLLEAIIYTLIAERRGIIGLLSSLSARLSLAWILIKGEIDALIDYLNALQRLRNAVLTAIEKEHPEYEQKVTEALQEAFSEFDNSSAMTPEDFREWLTNISD</sequence>
<evidence type="ECO:0000313" key="2">
    <source>
        <dbReference type="Proteomes" id="UP000629098"/>
    </source>
</evidence>
<reference evidence="1" key="1">
    <citation type="submission" date="2020-09" db="EMBL/GenBank/DDBJ databases">
        <title>Iningainema tapete sp. nov. (Scytonemataceae, Cyanobacteria) from greenhouses in central Florida (USA) produces two types of nodularin with biosynthetic potential for microcystin-LR and anabaenopeptins.</title>
        <authorList>
            <person name="Berthold D.E."/>
            <person name="Lefler F.W."/>
            <person name="Huang I.-S."/>
            <person name="Abdulla H."/>
            <person name="Zimba P.V."/>
            <person name="Laughinghouse H.D. IV."/>
        </authorList>
    </citation>
    <scope>NUCLEOTIDE SEQUENCE</scope>
    <source>
        <strain evidence="1">BLCCT55</strain>
    </source>
</reference>
<dbReference type="Proteomes" id="UP000629098">
    <property type="component" value="Unassembled WGS sequence"/>
</dbReference>
<comment type="caution">
    <text evidence="1">The sequence shown here is derived from an EMBL/GenBank/DDBJ whole genome shotgun (WGS) entry which is preliminary data.</text>
</comment>
<organism evidence="1 2">
    <name type="scientific">Iningainema tapete BLCC-T55</name>
    <dbReference type="NCBI Taxonomy" id="2748662"/>
    <lineage>
        <taxon>Bacteria</taxon>
        <taxon>Bacillati</taxon>
        <taxon>Cyanobacteriota</taxon>
        <taxon>Cyanophyceae</taxon>
        <taxon>Nostocales</taxon>
        <taxon>Scytonemataceae</taxon>
        <taxon>Iningainema tapete</taxon>
    </lineage>
</organism>
<dbReference type="EMBL" id="JACXAE010000057">
    <property type="protein sequence ID" value="MBD2773672.1"/>
    <property type="molecule type" value="Genomic_DNA"/>
</dbReference>
<keyword evidence="2" id="KW-1185">Reference proteome</keyword>
<dbReference type="AlphaFoldDB" id="A0A8J7BXE7"/>
<name>A0A8J7BXE7_9CYAN</name>